<dbReference type="Proteomes" id="UP000232227">
    <property type="component" value="Chromosome"/>
</dbReference>
<keyword evidence="2" id="KW-1185">Reference proteome</keyword>
<dbReference type="EMBL" id="CP023668">
    <property type="protein sequence ID" value="ATG97793.1"/>
    <property type="molecule type" value="Genomic_DNA"/>
</dbReference>
<accession>A0A291ISR6</accession>
<sequence length="60" mass="6679">MAKEKEVIKPLLQDYRQDNQPLEQQPLGDSDYAQKKALDGEQVQSTDDSSDALGNDDALD</sequence>
<evidence type="ECO:0000313" key="1">
    <source>
        <dbReference type="EMBL" id="ATG97793.1"/>
    </source>
</evidence>
<evidence type="ECO:0000313" key="2">
    <source>
        <dbReference type="Proteomes" id="UP000232227"/>
    </source>
</evidence>
<dbReference type="KEGG" id="mlac:CP520_03590"/>
<name>A0A291ISR6_9MOLU</name>
<reference evidence="1 2" key="1">
    <citation type="submission" date="2017-09" db="EMBL/GenBank/DDBJ databases">
        <title>SPAdes assembly of the Mesoplasma lactucae genome.</title>
        <authorList>
            <person name="Knight T.F."/>
            <person name="Rubinstein R."/>
            <person name="Citino T."/>
        </authorList>
    </citation>
    <scope>NUCLEOTIDE SEQUENCE [LARGE SCALE GENOMIC DNA]</scope>
    <source>
        <strain evidence="1 2">831-C4</strain>
    </source>
</reference>
<proteinExistence type="predicted"/>
<organism evidence="1 2">
    <name type="scientific">Mesoplasma lactucae ATCC 49193</name>
    <dbReference type="NCBI Taxonomy" id="81460"/>
    <lineage>
        <taxon>Bacteria</taxon>
        <taxon>Bacillati</taxon>
        <taxon>Mycoplasmatota</taxon>
        <taxon>Mollicutes</taxon>
        <taxon>Entomoplasmatales</taxon>
        <taxon>Entomoplasmataceae</taxon>
        <taxon>Mesoplasma</taxon>
    </lineage>
</organism>
<gene>
    <name evidence="1" type="ORF">CP520_03590</name>
</gene>
<protein>
    <submittedName>
        <fullName evidence="1">Uncharacterized protein</fullName>
    </submittedName>
</protein>
<dbReference type="AlphaFoldDB" id="A0A291ISR6"/>
<dbReference type="RefSeq" id="WP_096863098.1">
    <property type="nucleotide sequence ID" value="NZ_CP023668.1"/>
</dbReference>